<evidence type="ECO:0000313" key="1">
    <source>
        <dbReference type="EMBL" id="GAA0965960.1"/>
    </source>
</evidence>
<sequence>MLKVVQRLEPDLADAPDELLSLIGMMLLAAEIAAARDGDADTSLTMHERATELALKLGSDYDHPQTAFGLPNVKVHRLSALVRLGNGSTAIIYAQQISDEELNRLPRERKANYLLDLAEAHRQCGQPTQAVEALVLADRTSPQEVRRRPLSRELITSLLSTEETGQSRSLRQVAAHAGLSM</sequence>
<protein>
    <recommendedName>
        <fullName evidence="3">Transcriptional regulator</fullName>
    </recommendedName>
</protein>
<dbReference type="Proteomes" id="UP001500665">
    <property type="component" value="Unassembled WGS sequence"/>
</dbReference>
<organism evidence="1 2">
    <name type="scientific">Actinocorallia libanotica</name>
    <dbReference type="NCBI Taxonomy" id="46162"/>
    <lineage>
        <taxon>Bacteria</taxon>
        <taxon>Bacillati</taxon>
        <taxon>Actinomycetota</taxon>
        <taxon>Actinomycetes</taxon>
        <taxon>Streptosporangiales</taxon>
        <taxon>Thermomonosporaceae</taxon>
        <taxon>Actinocorallia</taxon>
    </lineage>
</organism>
<gene>
    <name evidence="1" type="ORF">GCM10009550_67270</name>
</gene>
<dbReference type="EMBL" id="BAAAHH010000041">
    <property type="protein sequence ID" value="GAA0965960.1"/>
    <property type="molecule type" value="Genomic_DNA"/>
</dbReference>
<proteinExistence type="predicted"/>
<reference evidence="2" key="1">
    <citation type="journal article" date="2019" name="Int. J. Syst. Evol. Microbiol.">
        <title>The Global Catalogue of Microorganisms (GCM) 10K type strain sequencing project: providing services to taxonomists for standard genome sequencing and annotation.</title>
        <authorList>
            <consortium name="The Broad Institute Genomics Platform"/>
            <consortium name="The Broad Institute Genome Sequencing Center for Infectious Disease"/>
            <person name="Wu L."/>
            <person name="Ma J."/>
        </authorList>
    </citation>
    <scope>NUCLEOTIDE SEQUENCE [LARGE SCALE GENOMIC DNA]</scope>
    <source>
        <strain evidence="2">JCM 10696</strain>
    </source>
</reference>
<name>A0ABP4CFE6_9ACTN</name>
<dbReference type="InterPro" id="IPR011990">
    <property type="entry name" value="TPR-like_helical_dom_sf"/>
</dbReference>
<keyword evidence="2" id="KW-1185">Reference proteome</keyword>
<accession>A0ABP4CFE6</accession>
<comment type="caution">
    <text evidence="1">The sequence shown here is derived from an EMBL/GenBank/DDBJ whole genome shotgun (WGS) entry which is preliminary data.</text>
</comment>
<evidence type="ECO:0008006" key="3">
    <source>
        <dbReference type="Google" id="ProtNLM"/>
    </source>
</evidence>
<evidence type="ECO:0000313" key="2">
    <source>
        <dbReference type="Proteomes" id="UP001500665"/>
    </source>
</evidence>
<dbReference type="Gene3D" id="1.25.40.10">
    <property type="entry name" value="Tetratricopeptide repeat domain"/>
    <property type="match status" value="1"/>
</dbReference>